<proteinExistence type="predicted"/>
<comment type="caution">
    <text evidence="2">The sequence shown here is derived from an EMBL/GenBank/DDBJ whole genome shotgun (WGS) entry which is preliminary data.</text>
</comment>
<evidence type="ECO:0000256" key="1">
    <source>
        <dbReference type="SAM" id="MobiDB-lite"/>
    </source>
</evidence>
<sequence length="170" mass="17885">MWFGAVSGAAAGLHLGNFRATQLGFSLLLVLPTADRNSSSGNLILYGAAGLVGWDLQKNQLHGMNTPTNPSPPSLQPRQTHHRSHASQVLSYSFKPAAPIRPGTQSAQNQNSSSAKPLPPNLQGFKFGGLGFVGAIRTHKVTSYSNPSPPHAQPTPTADFSKLCPLPSPA</sequence>
<feature type="region of interest" description="Disordered" evidence="1">
    <location>
        <begin position="143"/>
        <end position="170"/>
    </location>
</feature>
<gene>
    <name evidence="2" type="ORF">NCTC10254_01576</name>
</gene>
<evidence type="ECO:0000313" key="2">
    <source>
        <dbReference type="EMBL" id="SPW28630.1"/>
    </source>
</evidence>
<protein>
    <submittedName>
        <fullName evidence="2">Uncharacterized protein</fullName>
    </submittedName>
</protein>
<dbReference type="Proteomes" id="UP000249886">
    <property type="component" value="Unassembled WGS sequence"/>
</dbReference>
<organism evidence="2 3">
    <name type="scientific">Corynebacterium matruchotii</name>
    <dbReference type="NCBI Taxonomy" id="43768"/>
    <lineage>
        <taxon>Bacteria</taxon>
        <taxon>Bacillati</taxon>
        <taxon>Actinomycetota</taxon>
        <taxon>Actinomycetes</taxon>
        <taxon>Mycobacteriales</taxon>
        <taxon>Corynebacteriaceae</taxon>
        <taxon>Corynebacterium</taxon>
    </lineage>
</organism>
<dbReference type="EMBL" id="UARK01000011">
    <property type="protein sequence ID" value="SPW28630.1"/>
    <property type="molecule type" value="Genomic_DNA"/>
</dbReference>
<dbReference type="AlphaFoldDB" id="A0A8B4H7S8"/>
<evidence type="ECO:0000313" key="3">
    <source>
        <dbReference type="Proteomes" id="UP000249886"/>
    </source>
</evidence>
<accession>A0A8B4H7S8</accession>
<feature type="region of interest" description="Disordered" evidence="1">
    <location>
        <begin position="60"/>
        <end position="121"/>
    </location>
</feature>
<reference evidence="2 3" key="1">
    <citation type="submission" date="2018-06" db="EMBL/GenBank/DDBJ databases">
        <authorList>
            <consortium name="Pathogen Informatics"/>
            <person name="Doyle S."/>
        </authorList>
    </citation>
    <scope>NUCLEOTIDE SEQUENCE [LARGE SCALE GENOMIC DNA]</scope>
    <source>
        <strain evidence="2 3">NCTC10254</strain>
    </source>
</reference>
<name>A0A8B4H7S8_9CORY</name>
<feature type="compositionally biased region" description="Low complexity" evidence="1">
    <location>
        <begin position="105"/>
        <end position="115"/>
    </location>
</feature>